<evidence type="ECO:0000256" key="1">
    <source>
        <dbReference type="ARBA" id="ARBA00008780"/>
    </source>
</evidence>
<evidence type="ECO:0000256" key="4">
    <source>
        <dbReference type="ARBA" id="ARBA00023098"/>
    </source>
</evidence>
<keyword evidence="5" id="KW-0325">Glycoprotein</keyword>
<evidence type="ECO:0000256" key="5">
    <source>
        <dbReference type="ARBA" id="ARBA00023180"/>
    </source>
</evidence>
<feature type="domain" description="PLA2c" evidence="8">
    <location>
        <begin position="1"/>
        <end position="143"/>
    </location>
</feature>
<dbReference type="GO" id="GO:0005829">
    <property type="term" value="C:cytosol"/>
    <property type="evidence" value="ECO:0007669"/>
    <property type="project" value="TreeGrafter"/>
</dbReference>
<evidence type="ECO:0000313" key="10">
    <source>
        <dbReference type="Proteomes" id="UP000717696"/>
    </source>
</evidence>
<feature type="non-terminal residue" evidence="9">
    <location>
        <position position="143"/>
    </location>
</feature>
<dbReference type="PANTHER" id="PTHR10728:SF62">
    <property type="entry name" value="LYSOPHOSPHOLIPASE"/>
    <property type="match status" value="1"/>
</dbReference>
<keyword evidence="4 6" id="KW-0443">Lipid metabolism</keyword>
<evidence type="ECO:0000256" key="6">
    <source>
        <dbReference type="PROSITE-ProRule" id="PRU00555"/>
    </source>
</evidence>
<dbReference type="GO" id="GO:0004623">
    <property type="term" value="F:phospholipase A2 activity"/>
    <property type="evidence" value="ECO:0007669"/>
    <property type="project" value="TreeGrafter"/>
</dbReference>
<reference evidence="9" key="1">
    <citation type="journal article" date="2021" name="Nat. Commun.">
        <title>Genetic determinants of endophytism in the Arabidopsis root mycobiome.</title>
        <authorList>
            <person name="Mesny F."/>
            <person name="Miyauchi S."/>
            <person name="Thiergart T."/>
            <person name="Pickel B."/>
            <person name="Atanasova L."/>
            <person name="Karlsson M."/>
            <person name="Huettel B."/>
            <person name="Barry K.W."/>
            <person name="Haridas S."/>
            <person name="Chen C."/>
            <person name="Bauer D."/>
            <person name="Andreopoulos W."/>
            <person name="Pangilinan J."/>
            <person name="LaButti K."/>
            <person name="Riley R."/>
            <person name="Lipzen A."/>
            <person name="Clum A."/>
            <person name="Drula E."/>
            <person name="Henrissat B."/>
            <person name="Kohler A."/>
            <person name="Grigoriev I.V."/>
            <person name="Martin F.M."/>
            <person name="Hacquard S."/>
        </authorList>
    </citation>
    <scope>NUCLEOTIDE SEQUENCE</scope>
    <source>
        <strain evidence="9">MPI-CAGE-AT-0021</strain>
    </source>
</reference>
<evidence type="ECO:0000256" key="7">
    <source>
        <dbReference type="RuleBase" id="RU362103"/>
    </source>
</evidence>
<evidence type="ECO:0000256" key="2">
    <source>
        <dbReference type="ARBA" id="ARBA00022801"/>
    </source>
</evidence>
<accession>A0A9P9EYD9</accession>
<comment type="similarity">
    <text evidence="1 7">Belongs to the lysophospholipase family.</text>
</comment>
<evidence type="ECO:0000313" key="9">
    <source>
        <dbReference type="EMBL" id="KAH7146795.1"/>
    </source>
</evidence>
<comment type="catalytic activity">
    <reaction evidence="7">
        <text>a 1-acyl-sn-glycero-3-phosphocholine + H2O = sn-glycerol 3-phosphocholine + a fatty acid + H(+)</text>
        <dbReference type="Rhea" id="RHEA:15177"/>
        <dbReference type="ChEBI" id="CHEBI:15377"/>
        <dbReference type="ChEBI" id="CHEBI:15378"/>
        <dbReference type="ChEBI" id="CHEBI:16870"/>
        <dbReference type="ChEBI" id="CHEBI:28868"/>
        <dbReference type="ChEBI" id="CHEBI:58168"/>
        <dbReference type="EC" id="3.1.1.5"/>
    </reaction>
</comment>
<dbReference type="OrthoDB" id="4084751at2759"/>
<dbReference type="GO" id="GO:0046475">
    <property type="term" value="P:glycerophospholipid catabolic process"/>
    <property type="evidence" value="ECO:0007669"/>
    <property type="project" value="TreeGrafter"/>
</dbReference>
<dbReference type="Gene3D" id="3.40.1090.10">
    <property type="entry name" value="Cytosolic phospholipase A2 catalytic domain"/>
    <property type="match status" value="1"/>
</dbReference>
<dbReference type="EC" id="3.1.1.5" evidence="7"/>
<dbReference type="PANTHER" id="PTHR10728">
    <property type="entry name" value="CYTOSOLIC PHOSPHOLIPASE A2"/>
    <property type="match status" value="1"/>
</dbReference>
<dbReference type="InterPro" id="IPR002642">
    <property type="entry name" value="LysoPLipase_cat_dom"/>
</dbReference>
<dbReference type="EMBL" id="JAGMUU010000008">
    <property type="protein sequence ID" value="KAH7146795.1"/>
    <property type="molecule type" value="Genomic_DNA"/>
</dbReference>
<name>A0A9P9EYD9_9HYPO</name>
<dbReference type="Pfam" id="PF01735">
    <property type="entry name" value="PLA2_B"/>
    <property type="match status" value="1"/>
</dbReference>
<protein>
    <recommendedName>
        <fullName evidence="7">Lysophospholipase</fullName>
        <ecNumber evidence="7">3.1.1.5</ecNumber>
    </recommendedName>
</protein>
<keyword evidence="3 6" id="KW-0442">Lipid degradation</keyword>
<dbReference type="PROSITE" id="PS51210">
    <property type="entry name" value="PLA2C"/>
    <property type="match status" value="1"/>
</dbReference>
<dbReference type="AlphaFoldDB" id="A0A9P9EYD9"/>
<dbReference type="Proteomes" id="UP000717696">
    <property type="component" value="Unassembled WGS sequence"/>
</dbReference>
<dbReference type="SUPFAM" id="SSF52151">
    <property type="entry name" value="FabD/lysophospholipase-like"/>
    <property type="match status" value="1"/>
</dbReference>
<keyword evidence="2 6" id="KW-0378">Hydrolase</keyword>
<evidence type="ECO:0000256" key="3">
    <source>
        <dbReference type="ARBA" id="ARBA00022963"/>
    </source>
</evidence>
<sequence>SRKEYYRELYQDVNNRSDAGYNTTITDYWGRSLSYQLVNASDGGPSYTFSSIADDSDFANANGPMPLIVAVERPGGQLLVPSNSTAFEFNPWEMGSYDTRTAAFAPLKYIGSNSTNGTVPRNGHCMAGFDNAGFVMGTYCMMF</sequence>
<evidence type="ECO:0000259" key="8">
    <source>
        <dbReference type="PROSITE" id="PS51210"/>
    </source>
</evidence>
<comment type="caution">
    <text evidence="9">The sequence shown here is derived from an EMBL/GenBank/DDBJ whole genome shotgun (WGS) entry which is preliminary data.</text>
</comment>
<dbReference type="InterPro" id="IPR016035">
    <property type="entry name" value="Acyl_Trfase/lysoPLipase"/>
</dbReference>
<keyword evidence="10" id="KW-1185">Reference proteome</keyword>
<organism evidence="9 10">
    <name type="scientific">Dactylonectria estremocensis</name>
    <dbReference type="NCBI Taxonomy" id="1079267"/>
    <lineage>
        <taxon>Eukaryota</taxon>
        <taxon>Fungi</taxon>
        <taxon>Dikarya</taxon>
        <taxon>Ascomycota</taxon>
        <taxon>Pezizomycotina</taxon>
        <taxon>Sordariomycetes</taxon>
        <taxon>Hypocreomycetidae</taxon>
        <taxon>Hypocreales</taxon>
        <taxon>Nectriaceae</taxon>
        <taxon>Dactylonectria</taxon>
    </lineage>
</organism>
<dbReference type="GO" id="GO:0005783">
    <property type="term" value="C:endoplasmic reticulum"/>
    <property type="evidence" value="ECO:0007669"/>
    <property type="project" value="TreeGrafter"/>
</dbReference>
<dbReference type="GO" id="GO:0004622">
    <property type="term" value="F:phosphatidylcholine lysophospholipase activity"/>
    <property type="evidence" value="ECO:0007669"/>
    <property type="project" value="UniProtKB-EC"/>
</dbReference>
<proteinExistence type="inferred from homology"/>
<gene>
    <name evidence="9" type="ORF">B0J13DRAFT_442036</name>
</gene>